<reference evidence="1" key="2">
    <citation type="submission" date="2013-05" db="EMBL/GenBank/DDBJ databases">
        <authorList>
            <person name="Carter J.-M."/>
            <person name="Baker S.C."/>
            <person name="Pink R."/>
            <person name="Carter D.R.F."/>
            <person name="Collins A."/>
            <person name="Tomlin J."/>
            <person name="Gibbs M."/>
            <person name="Breuker C.J."/>
        </authorList>
    </citation>
    <scope>NUCLEOTIDE SEQUENCE</scope>
    <source>
        <tissue evidence="1">Ovary</tissue>
    </source>
</reference>
<protein>
    <submittedName>
        <fullName evidence="1">Uncharacterized protein</fullName>
    </submittedName>
</protein>
<proteinExistence type="predicted"/>
<sequence>MFESVLSFQLTTSDAMCVERVSSRIGKIRINIKVYDRIKFCFKWRWVFGDYQWICVRDAYVGPSLASEIRSYLYVPEGETIVRYVLVREHSGDLYIDTGF</sequence>
<name>S4P181_9NEOP</name>
<accession>S4P181</accession>
<dbReference type="AlphaFoldDB" id="S4P181"/>
<organism evidence="1">
    <name type="scientific">Pararge aegeria</name>
    <name type="common">speckled wood butterfly</name>
    <dbReference type="NCBI Taxonomy" id="116150"/>
    <lineage>
        <taxon>Eukaryota</taxon>
        <taxon>Metazoa</taxon>
        <taxon>Ecdysozoa</taxon>
        <taxon>Arthropoda</taxon>
        <taxon>Hexapoda</taxon>
        <taxon>Insecta</taxon>
        <taxon>Pterygota</taxon>
        <taxon>Neoptera</taxon>
        <taxon>Endopterygota</taxon>
        <taxon>Lepidoptera</taxon>
        <taxon>Glossata</taxon>
        <taxon>Ditrysia</taxon>
        <taxon>Papilionoidea</taxon>
        <taxon>Nymphalidae</taxon>
        <taxon>Satyrinae</taxon>
        <taxon>Satyrini</taxon>
        <taxon>Parargina</taxon>
        <taxon>Pararge</taxon>
    </lineage>
</organism>
<reference evidence="1" key="1">
    <citation type="journal article" date="2013" name="BMC Genomics">
        <title>Unscrambling butterfly oogenesis.</title>
        <authorList>
            <person name="Carter J.M."/>
            <person name="Baker S.C."/>
            <person name="Pink R."/>
            <person name="Carter D.R."/>
            <person name="Collins A."/>
            <person name="Tomlin J."/>
            <person name="Gibbs M."/>
            <person name="Breuker C.J."/>
        </authorList>
    </citation>
    <scope>NUCLEOTIDE SEQUENCE</scope>
    <source>
        <tissue evidence="1">Ovary</tissue>
    </source>
</reference>
<dbReference type="EMBL" id="GAIX01007349">
    <property type="protein sequence ID" value="JAA85211.1"/>
    <property type="molecule type" value="Transcribed_RNA"/>
</dbReference>
<feature type="non-terminal residue" evidence="1">
    <location>
        <position position="100"/>
    </location>
</feature>
<evidence type="ECO:0000313" key="1">
    <source>
        <dbReference type="EMBL" id="JAA85211.1"/>
    </source>
</evidence>